<sequence length="151" mass="17852">MNEAAGTDEDGTQLPLTDEIYRQVMPPERHGRVRSQGRGVTPTTFFGTRGSASHGNSSTRIEELENEMAAMRNQTREKEEERQREIDDMKRQAQEKEDDRQREINEMKRQAQQLDEDRQRELDDMKRQLHTQNEEMEARIMQAVLRMTNHH</sequence>
<dbReference type="OrthoDB" id="1925538at2759"/>
<evidence type="ECO:0000256" key="1">
    <source>
        <dbReference type="SAM" id="MobiDB-lite"/>
    </source>
</evidence>
<accession>A0A2G5DD03</accession>
<dbReference type="InParanoid" id="A0A2G5DD03"/>
<dbReference type="EMBL" id="KZ305039">
    <property type="protein sequence ID" value="PIA41344.1"/>
    <property type="molecule type" value="Genomic_DNA"/>
</dbReference>
<feature type="compositionally biased region" description="Polar residues" evidence="1">
    <location>
        <begin position="41"/>
        <end position="59"/>
    </location>
</feature>
<dbReference type="AlphaFoldDB" id="A0A2G5DD03"/>
<proteinExistence type="predicted"/>
<reference evidence="2 3" key="1">
    <citation type="submission" date="2017-09" db="EMBL/GenBank/DDBJ databases">
        <title>WGS assembly of Aquilegia coerulea Goldsmith.</title>
        <authorList>
            <person name="Hodges S."/>
            <person name="Kramer E."/>
            <person name="Nordborg M."/>
            <person name="Tomkins J."/>
            <person name="Borevitz J."/>
            <person name="Derieg N."/>
            <person name="Yan J."/>
            <person name="Mihaltcheva S."/>
            <person name="Hayes R.D."/>
            <person name="Rokhsar D."/>
        </authorList>
    </citation>
    <scope>NUCLEOTIDE SEQUENCE [LARGE SCALE GENOMIC DNA]</scope>
    <source>
        <strain evidence="3">cv. Goldsmith</strain>
    </source>
</reference>
<protein>
    <submittedName>
        <fullName evidence="2">Uncharacterized protein</fullName>
    </submittedName>
</protein>
<keyword evidence="3" id="KW-1185">Reference proteome</keyword>
<evidence type="ECO:0000313" key="2">
    <source>
        <dbReference type="EMBL" id="PIA41344.1"/>
    </source>
</evidence>
<organism evidence="2 3">
    <name type="scientific">Aquilegia coerulea</name>
    <name type="common">Rocky mountain columbine</name>
    <dbReference type="NCBI Taxonomy" id="218851"/>
    <lineage>
        <taxon>Eukaryota</taxon>
        <taxon>Viridiplantae</taxon>
        <taxon>Streptophyta</taxon>
        <taxon>Embryophyta</taxon>
        <taxon>Tracheophyta</taxon>
        <taxon>Spermatophyta</taxon>
        <taxon>Magnoliopsida</taxon>
        <taxon>Ranunculales</taxon>
        <taxon>Ranunculaceae</taxon>
        <taxon>Thalictroideae</taxon>
        <taxon>Aquilegia</taxon>
    </lineage>
</organism>
<name>A0A2G5DD03_AQUCA</name>
<feature type="region of interest" description="Disordered" evidence="1">
    <location>
        <begin position="24"/>
        <end position="124"/>
    </location>
</feature>
<dbReference type="Proteomes" id="UP000230069">
    <property type="component" value="Unassembled WGS sequence"/>
</dbReference>
<evidence type="ECO:0000313" key="3">
    <source>
        <dbReference type="Proteomes" id="UP000230069"/>
    </source>
</evidence>
<gene>
    <name evidence="2" type="ORF">AQUCO_02200038v1</name>
</gene>
<feature type="compositionally biased region" description="Basic and acidic residues" evidence="1">
    <location>
        <begin position="74"/>
        <end position="124"/>
    </location>
</feature>